<organism evidence="1">
    <name type="scientific">human gut metagenome</name>
    <dbReference type="NCBI Taxonomy" id="408170"/>
    <lineage>
        <taxon>unclassified sequences</taxon>
        <taxon>metagenomes</taxon>
        <taxon>organismal metagenomes</taxon>
    </lineage>
</organism>
<protein>
    <submittedName>
        <fullName evidence="1">Uncharacterized protein</fullName>
    </submittedName>
</protein>
<gene>
    <name evidence="1" type="ORF">LEA_06054</name>
</gene>
<dbReference type="EMBL" id="AJWY01003949">
    <property type="protein sequence ID" value="EKC73791.1"/>
    <property type="molecule type" value="Genomic_DNA"/>
</dbReference>
<name>K1UQL4_9ZZZZ</name>
<reference evidence="1" key="1">
    <citation type="journal article" date="2013" name="Environ. Microbiol.">
        <title>Microbiota from the distal guts of lean and obese adolescents exhibit partial functional redundancy besides clear differences in community structure.</title>
        <authorList>
            <person name="Ferrer M."/>
            <person name="Ruiz A."/>
            <person name="Lanza F."/>
            <person name="Haange S.B."/>
            <person name="Oberbach A."/>
            <person name="Till H."/>
            <person name="Bargiela R."/>
            <person name="Campoy C."/>
            <person name="Segura M.T."/>
            <person name="Richter M."/>
            <person name="von Bergen M."/>
            <person name="Seifert J."/>
            <person name="Suarez A."/>
        </authorList>
    </citation>
    <scope>NUCLEOTIDE SEQUENCE</scope>
</reference>
<comment type="caution">
    <text evidence="1">The sequence shown here is derived from an EMBL/GenBank/DDBJ whole genome shotgun (WGS) entry which is preliminary data.</text>
</comment>
<dbReference type="AlphaFoldDB" id="K1UQL4"/>
<evidence type="ECO:0000313" key="1">
    <source>
        <dbReference type="EMBL" id="EKC73791.1"/>
    </source>
</evidence>
<sequence length="66" mass="7887">MQIAFTLRVEALGEMLFPDTEFLHTRVQNLSWLYLHSSLRVADENALIWYTVRKCYYPKTELFIFG</sequence>
<accession>K1UQL4</accession>
<proteinExistence type="predicted"/>